<proteinExistence type="predicted"/>
<dbReference type="PANTHER" id="PTHR33736">
    <property type="entry name" value="F-BOX PROTEIN-RELATED"/>
    <property type="match status" value="1"/>
</dbReference>
<reference evidence="3" key="1">
    <citation type="submission" date="2020-09" db="EMBL/GenBank/DDBJ databases">
        <title>Genome-Enabled Discovery of Anthraquinone Biosynthesis in Senna tora.</title>
        <authorList>
            <person name="Kang S.-H."/>
            <person name="Pandey R.P."/>
            <person name="Lee C.-M."/>
            <person name="Sim J.-S."/>
            <person name="Jeong J.-T."/>
            <person name="Choi B.-S."/>
            <person name="Jung M."/>
            <person name="Ginzburg D."/>
            <person name="Zhao K."/>
            <person name="Won S.Y."/>
            <person name="Oh T.-J."/>
            <person name="Yu Y."/>
            <person name="Kim N.-H."/>
            <person name="Lee O.R."/>
            <person name="Lee T.-H."/>
            <person name="Bashyal P."/>
            <person name="Kim T.-S."/>
            <person name="Lee W.-H."/>
            <person name="Kawkins C."/>
            <person name="Kim C.-K."/>
            <person name="Kim J.S."/>
            <person name="Ahn B.O."/>
            <person name="Rhee S.Y."/>
            <person name="Sohng J.K."/>
        </authorList>
    </citation>
    <scope>NUCLEOTIDE SEQUENCE</scope>
    <source>
        <tissue evidence="3">Leaf</tissue>
    </source>
</reference>
<dbReference type="OrthoDB" id="671172at2759"/>
<dbReference type="InterPro" id="IPR036047">
    <property type="entry name" value="F-box-like_dom_sf"/>
</dbReference>
<evidence type="ECO:0000259" key="2">
    <source>
        <dbReference type="Pfam" id="PF12937"/>
    </source>
</evidence>
<dbReference type="InterPro" id="IPR045283">
    <property type="entry name" value="AT3G44326-like"/>
</dbReference>
<comment type="caution">
    <text evidence="3">The sequence shown here is derived from an EMBL/GenBank/DDBJ whole genome shotgun (WGS) entry which is preliminary data.</text>
</comment>
<protein>
    <submittedName>
        <fullName evidence="3">F-box protein</fullName>
    </submittedName>
</protein>
<dbReference type="EMBL" id="JAAIUW010000007">
    <property type="protein sequence ID" value="KAF7823207.1"/>
    <property type="molecule type" value="Genomic_DNA"/>
</dbReference>
<sequence length="317" mass="35689">MTFSSAPPPTTVDGDGASTISAVHPDVIQTQILNRLDGATLASAACASSHLRGLCNDDTLWRNICTATWPSLHDPRVRHVVSGFPGGHRSLFSDSFPTLHHVDDHPDRSFPTASDHWISAVDLYYRDTPIFSKVIRTETRTGWFGSSPLWIDLLDPNELVPTPLVYARKDEDWMRQRHLEENLSVSWILIDPTRNRAANLSSRKAVSAKRNWFSRDLELVYAVVIACEGRAAREWVQCNIKVTCCGEAGGEMHVREVSLMVEDTEGRNICGEESMVILQRAIENGKRERVKEEEAKAREEKNTDTFNSQTVRYTGKR</sequence>
<feature type="compositionally biased region" description="Basic and acidic residues" evidence="1">
    <location>
        <begin position="289"/>
        <end position="303"/>
    </location>
</feature>
<keyword evidence="4" id="KW-1185">Reference proteome</keyword>
<evidence type="ECO:0000313" key="4">
    <source>
        <dbReference type="Proteomes" id="UP000634136"/>
    </source>
</evidence>
<dbReference type="Proteomes" id="UP000634136">
    <property type="component" value="Unassembled WGS sequence"/>
</dbReference>
<dbReference type="Gene3D" id="1.20.1280.50">
    <property type="match status" value="1"/>
</dbReference>
<name>A0A834WHS4_9FABA</name>
<gene>
    <name evidence="3" type="ORF">G2W53_021351</name>
</gene>
<organism evidence="3 4">
    <name type="scientific">Senna tora</name>
    <dbReference type="NCBI Taxonomy" id="362788"/>
    <lineage>
        <taxon>Eukaryota</taxon>
        <taxon>Viridiplantae</taxon>
        <taxon>Streptophyta</taxon>
        <taxon>Embryophyta</taxon>
        <taxon>Tracheophyta</taxon>
        <taxon>Spermatophyta</taxon>
        <taxon>Magnoliopsida</taxon>
        <taxon>eudicotyledons</taxon>
        <taxon>Gunneridae</taxon>
        <taxon>Pentapetalae</taxon>
        <taxon>rosids</taxon>
        <taxon>fabids</taxon>
        <taxon>Fabales</taxon>
        <taxon>Fabaceae</taxon>
        <taxon>Caesalpinioideae</taxon>
        <taxon>Cassia clade</taxon>
        <taxon>Senna</taxon>
    </lineage>
</organism>
<feature type="compositionally biased region" description="Polar residues" evidence="1">
    <location>
        <begin position="304"/>
        <end position="317"/>
    </location>
</feature>
<dbReference type="InterPro" id="IPR001810">
    <property type="entry name" value="F-box_dom"/>
</dbReference>
<evidence type="ECO:0000313" key="3">
    <source>
        <dbReference type="EMBL" id="KAF7823207.1"/>
    </source>
</evidence>
<accession>A0A834WHS4</accession>
<feature type="domain" description="F-box" evidence="2">
    <location>
        <begin position="25"/>
        <end position="66"/>
    </location>
</feature>
<dbReference type="Pfam" id="PF12937">
    <property type="entry name" value="F-box-like"/>
    <property type="match status" value="1"/>
</dbReference>
<evidence type="ECO:0000256" key="1">
    <source>
        <dbReference type="SAM" id="MobiDB-lite"/>
    </source>
</evidence>
<dbReference type="SUPFAM" id="SSF81383">
    <property type="entry name" value="F-box domain"/>
    <property type="match status" value="1"/>
</dbReference>
<dbReference type="AlphaFoldDB" id="A0A834WHS4"/>
<feature type="region of interest" description="Disordered" evidence="1">
    <location>
        <begin position="289"/>
        <end position="317"/>
    </location>
</feature>
<dbReference type="PANTHER" id="PTHR33736:SF18">
    <property type="entry name" value="F-BOX DOMAIN-CONTAINING PROTEIN"/>
    <property type="match status" value="1"/>
</dbReference>